<evidence type="ECO:0000259" key="4">
    <source>
        <dbReference type="Pfam" id="PF01734"/>
    </source>
</evidence>
<feature type="domain" description="PNPLA" evidence="4">
    <location>
        <begin position="278"/>
        <end position="331"/>
    </location>
</feature>
<keyword evidence="3" id="KW-0472">Membrane</keyword>
<sequence>MPNAQAQLKLREVPGWAVGLCLFGLAAGLSMVLWYMAAPPFGDRPPGDGELLLQFPGTAEAARAIVRAGGGPELFREGLVLDWCWFVPGYAAALAGAFGLGRLLLYRKATRLWALRALFLTPVAVAADCMENVFLWKALDRMKAGPTGPDPERDLQWASHFAQLKWALVIPLVAAALLIVATLCARRVAAPSLVRSTTEDRRRPVVEFADQPAADRTGLPDVILPPAAPHDWEPLSEWTAPDPARPRLTASPQDTASARWRDRRYQPPTRKPGELGFCVSGGGIRSASVTLGALQALRAELVRADYLVSVSGGGYTAGAFQLALTDARFVDATGMPSVRRPGLAQPADAFAPGSPEEDHIRRHAKYLADAPKERLHAAGTVLRGMAVSFGMLALVFTVAGQFLNAFYSRLPLTDLHRFVPRPKVFVPTCRNPALPVCPGPPETYLPPFHLYPNAWQPVLALFGLAGLVSVAFAFAGAWTKASRPAWLRSIVKAIVATALVVAVLSIVLPAVIWFFAWLAHEQGVVYGDGRGLSLLAALTGAAAALGTWFTVVHRTVKQLTPDGARTGLFRKGGPSLVVQVGGGWVKAVVCWLVLFLVAFFYLALMTWTAVYAGTWSIWWQAGIPIALIVLSLVIDQTTFSLHPFYRQRLAGAFAVRRAVLKGGSVGALPYDYNHEPTPLSPYAERVAGFPQVVFAASAAVSLRNRTAPGRPAVPFTFASDYCGGPDIGWVRTDTLQKTVPELIGRDLTVQSAVAVSGAAFASAMGSQTMFMERLLALTNVRLGAWIPNPLYIAELAKYGPDRIMPRLPRVRRLRYQLQELVGWFSDTTPLLLCTDGGHFDNLGLVEMLRLRCRTVYVVDASGDTPPLATTLAQAVTLAYEDLGVKITFNREQGRNLLDLVPGSGKPLSPETPMAALNARFSAACVVRGTIEYPEEVEFSPGTPKTTTGTIIFMKATLTPDMPEELLSYALREPAFPRQATFDQWFDHAQFDAYRALGHHLGATARELAPDTPEPGLGA</sequence>
<keyword evidence="3" id="KW-0812">Transmembrane</keyword>
<dbReference type="SUPFAM" id="SSF52151">
    <property type="entry name" value="FabD/lysophospholipase-like"/>
    <property type="match status" value="1"/>
</dbReference>
<reference evidence="5 6" key="1">
    <citation type="submission" date="2024-03" db="EMBL/GenBank/DDBJ databases">
        <title>Whole genome sequencing of Streptomyces racemochromogenes, to identify antimicrobial biosynthetic gene clusters.</title>
        <authorList>
            <person name="Suryawanshi P."/>
            <person name="Krishnaraj P.U."/>
            <person name="Arun Y.P."/>
            <person name="Suryawanshi M.P."/>
            <person name="Rakshit O."/>
        </authorList>
    </citation>
    <scope>NUCLEOTIDE SEQUENCE [LARGE SCALE GENOMIC DNA]</scope>
    <source>
        <strain evidence="5 6">AUDT626</strain>
    </source>
</reference>
<gene>
    <name evidence="5" type="ORF">WDV06_05765</name>
</gene>
<protein>
    <recommendedName>
        <fullName evidence="4">PNPLA domain-containing protein</fullName>
    </recommendedName>
</protein>
<dbReference type="EMBL" id="JBBDHD010000009">
    <property type="protein sequence ID" value="MFH7594600.1"/>
    <property type="molecule type" value="Genomic_DNA"/>
</dbReference>
<feature type="region of interest" description="Disordered" evidence="2">
    <location>
        <begin position="229"/>
        <end position="272"/>
    </location>
</feature>
<feature type="transmembrane region" description="Helical" evidence="3">
    <location>
        <begin position="381"/>
        <end position="403"/>
    </location>
</feature>
<evidence type="ECO:0000313" key="6">
    <source>
        <dbReference type="Proteomes" id="UP001610631"/>
    </source>
</evidence>
<keyword evidence="1" id="KW-0443">Lipid metabolism</keyword>
<dbReference type="PANTHER" id="PTHR10728:SF40">
    <property type="entry name" value="PATATIN FAMILY PROTEIN"/>
    <property type="match status" value="1"/>
</dbReference>
<comment type="caution">
    <text evidence="5">The sequence shown here is derived from an EMBL/GenBank/DDBJ whole genome shotgun (WGS) entry which is preliminary data.</text>
</comment>
<dbReference type="Proteomes" id="UP001610631">
    <property type="component" value="Unassembled WGS sequence"/>
</dbReference>
<evidence type="ECO:0000313" key="5">
    <source>
        <dbReference type="EMBL" id="MFH7594600.1"/>
    </source>
</evidence>
<evidence type="ECO:0000256" key="2">
    <source>
        <dbReference type="SAM" id="MobiDB-lite"/>
    </source>
</evidence>
<feature type="transmembrane region" description="Helical" evidence="3">
    <location>
        <begin position="85"/>
        <end position="105"/>
    </location>
</feature>
<keyword evidence="3" id="KW-1133">Transmembrane helix</keyword>
<dbReference type="PANTHER" id="PTHR10728">
    <property type="entry name" value="CYTOSOLIC PHOSPHOLIPASE A2"/>
    <property type="match status" value="1"/>
</dbReference>
<feature type="transmembrane region" description="Helical" evidence="3">
    <location>
        <begin position="490"/>
        <end position="519"/>
    </location>
</feature>
<evidence type="ECO:0000256" key="1">
    <source>
        <dbReference type="ARBA" id="ARBA00023098"/>
    </source>
</evidence>
<dbReference type="Gene3D" id="3.40.1090.10">
    <property type="entry name" value="Cytosolic phospholipase A2 catalytic domain"/>
    <property type="match status" value="1"/>
</dbReference>
<keyword evidence="6" id="KW-1185">Reference proteome</keyword>
<organism evidence="5 6">
    <name type="scientific">Streptomyces racemochromogenes</name>
    <dbReference type="NCBI Taxonomy" id="67353"/>
    <lineage>
        <taxon>Bacteria</taxon>
        <taxon>Bacillati</taxon>
        <taxon>Actinomycetota</taxon>
        <taxon>Actinomycetes</taxon>
        <taxon>Kitasatosporales</taxon>
        <taxon>Streptomycetaceae</taxon>
        <taxon>Streptomyces</taxon>
    </lineage>
</organism>
<feature type="transmembrane region" description="Helical" evidence="3">
    <location>
        <begin position="117"/>
        <end position="136"/>
    </location>
</feature>
<dbReference type="InterPro" id="IPR016035">
    <property type="entry name" value="Acyl_Trfase/lysoPLipase"/>
</dbReference>
<dbReference type="RefSeq" id="WP_395508535.1">
    <property type="nucleotide sequence ID" value="NZ_JBBDHD010000009.1"/>
</dbReference>
<feature type="transmembrane region" description="Helical" evidence="3">
    <location>
        <begin position="166"/>
        <end position="185"/>
    </location>
</feature>
<feature type="transmembrane region" description="Helical" evidence="3">
    <location>
        <begin position="531"/>
        <end position="551"/>
    </location>
</feature>
<feature type="transmembrane region" description="Helical" evidence="3">
    <location>
        <begin position="16"/>
        <end position="37"/>
    </location>
</feature>
<name>A0ABW7P8T5_9ACTN</name>
<proteinExistence type="predicted"/>
<dbReference type="InterPro" id="IPR002641">
    <property type="entry name" value="PNPLA_dom"/>
</dbReference>
<feature type="transmembrane region" description="Helical" evidence="3">
    <location>
        <begin position="617"/>
        <end position="634"/>
    </location>
</feature>
<feature type="transmembrane region" description="Helical" evidence="3">
    <location>
        <begin position="454"/>
        <end position="478"/>
    </location>
</feature>
<feature type="transmembrane region" description="Helical" evidence="3">
    <location>
        <begin position="588"/>
        <end position="611"/>
    </location>
</feature>
<dbReference type="Pfam" id="PF01734">
    <property type="entry name" value="Patatin"/>
    <property type="match status" value="1"/>
</dbReference>
<accession>A0ABW7P8T5</accession>
<evidence type="ECO:0000256" key="3">
    <source>
        <dbReference type="SAM" id="Phobius"/>
    </source>
</evidence>